<dbReference type="PROSITE" id="PS50111">
    <property type="entry name" value="CHEMOTAXIS_TRANSDUC_2"/>
    <property type="match status" value="1"/>
</dbReference>
<comment type="subcellular location">
    <subcellularLocation>
        <location evidence="1">Membrane</location>
        <topology evidence="1">Multi-pass membrane protein</topology>
    </subcellularLocation>
</comment>
<evidence type="ECO:0000313" key="11">
    <source>
        <dbReference type="EMBL" id="SFM45948.1"/>
    </source>
</evidence>
<evidence type="ECO:0000256" key="5">
    <source>
        <dbReference type="ARBA" id="ARBA00023224"/>
    </source>
</evidence>
<keyword evidence="4 8" id="KW-0472">Membrane</keyword>
<organism evidence="11 12">
    <name type="scientific">Halopseudomonas yangmingensis</name>
    <dbReference type="NCBI Taxonomy" id="1720063"/>
    <lineage>
        <taxon>Bacteria</taxon>
        <taxon>Pseudomonadati</taxon>
        <taxon>Pseudomonadota</taxon>
        <taxon>Gammaproteobacteria</taxon>
        <taxon>Pseudomonadales</taxon>
        <taxon>Pseudomonadaceae</taxon>
        <taxon>Halopseudomonas</taxon>
    </lineage>
</organism>
<keyword evidence="12" id="KW-1185">Reference proteome</keyword>
<dbReference type="PROSITE" id="PS50885">
    <property type="entry name" value="HAMP"/>
    <property type="match status" value="1"/>
</dbReference>
<dbReference type="Pfam" id="PF00672">
    <property type="entry name" value="HAMP"/>
    <property type="match status" value="1"/>
</dbReference>
<dbReference type="Proteomes" id="UP000243629">
    <property type="component" value="Unassembled WGS sequence"/>
</dbReference>
<keyword evidence="5 7" id="KW-0807">Transducer</keyword>
<dbReference type="SMART" id="SM00304">
    <property type="entry name" value="HAMP"/>
    <property type="match status" value="1"/>
</dbReference>
<comment type="similarity">
    <text evidence="6">Belongs to the methyl-accepting chemotaxis (MCP) protein family.</text>
</comment>
<reference evidence="12" key="1">
    <citation type="submission" date="2016-10" db="EMBL/GenBank/DDBJ databases">
        <authorList>
            <person name="Varghese N."/>
            <person name="Submissions S."/>
        </authorList>
    </citation>
    <scope>NUCLEOTIDE SEQUENCE [LARGE SCALE GENOMIC DNA]</scope>
    <source>
        <strain evidence="12">DSM 24213</strain>
    </source>
</reference>
<dbReference type="OrthoDB" id="9129300at2"/>
<dbReference type="InterPro" id="IPR003660">
    <property type="entry name" value="HAMP_dom"/>
</dbReference>
<dbReference type="SUPFAM" id="SSF58104">
    <property type="entry name" value="Methyl-accepting chemotaxis protein (MCP) signaling domain"/>
    <property type="match status" value="1"/>
</dbReference>
<dbReference type="InterPro" id="IPR004089">
    <property type="entry name" value="MCPsignal_dom"/>
</dbReference>
<evidence type="ECO:0000256" key="8">
    <source>
        <dbReference type="SAM" id="Phobius"/>
    </source>
</evidence>
<feature type="domain" description="HAMP" evidence="10">
    <location>
        <begin position="343"/>
        <end position="395"/>
    </location>
</feature>
<dbReference type="STRING" id="1720063.SAMN05216217_105156"/>
<evidence type="ECO:0000256" key="2">
    <source>
        <dbReference type="ARBA" id="ARBA00022692"/>
    </source>
</evidence>
<dbReference type="PANTHER" id="PTHR32089">
    <property type="entry name" value="METHYL-ACCEPTING CHEMOTAXIS PROTEIN MCPB"/>
    <property type="match status" value="1"/>
</dbReference>
<dbReference type="CDD" id="cd11386">
    <property type="entry name" value="MCP_signal"/>
    <property type="match status" value="1"/>
</dbReference>
<dbReference type="SMART" id="SM00283">
    <property type="entry name" value="MA"/>
    <property type="match status" value="1"/>
</dbReference>
<name>A0A1I4R0Z8_9GAMM</name>
<dbReference type="RefSeq" id="WP_093474701.1">
    <property type="nucleotide sequence ID" value="NZ_FOUI01000005.1"/>
</dbReference>
<dbReference type="GO" id="GO:0007165">
    <property type="term" value="P:signal transduction"/>
    <property type="evidence" value="ECO:0007669"/>
    <property type="project" value="UniProtKB-KW"/>
</dbReference>
<dbReference type="GO" id="GO:0016020">
    <property type="term" value="C:membrane"/>
    <property type="evidence" value="ECO:0007669"/>
    <property type="project" value="UniProtKB-SubCell"/>
</dbReference>
<evidence type="ECO:0000256" key="3">
    <source>
        <dbReference type="ARBA" id="ARBA00022989"/>
    </source>
</evidence>
<protein>
    <submittedName>
        <fullName evidence="11">Methyl-accepting chemotaxis protein</fullName>
    </submittedName>
</protein>
<evidence type="ECO:0000256" key="4">
    <source>
        <dbReference type="ARBA" id="ARBA00023136"/>
    </source>
</evidence>
<feature type="domain" description="Methyl-accepting transducer" evidence="9">
    <location>
        <begin position="400"/>
        <end position="636"/>
    </location>
</feature>
<evidence type="ECO:0000256" key="7">
    <source>
        <dbReference type="PROSITE-ProRule" id="PRU00284"/>
    </source>
</evidence>
<dbReference type="Pfam" id="PF00015">
    <property type="entry name" value="MCPsignal"/>
    <property type="match status" value="1"/>
</dbReference>
<evidence type="ECO:0000259" key="10">
    <source>
        <dbReference type="PROSITE" id="PS50885"/>
    </source>
</evidence>
<evidence type="ECO:0000259" key="9">
    <source>
        <dbReference type="PROSITE" id="PS50111"/>
    </source>
</evidence>
<evidence type="ECO:0000313" key="12">
    <source>
        <dbReference type="Proteomes" id="UP000243629"/>
    </source>
</evidence>
<dbReference type="EMBL" id="FOUI01000005">
    <property type="protein sequence ID" value="SFM45948.1"/>
    <property type="molecule type" value="Genomic_DNA"/>
</dbReference>
<sequence>MKALFAPATLLMNRMIYPVKFALLGVLAFIAFASLMLALAGQLNSTIQRAESQMRGGELMHPVARMIELTQQHRGLSSMVLGGNQDASGRRAEREAEVQRALERVASELDETQRNSNLWRQIGSEWSSLRANGMQASRSENFARHTALIGVMLHWQGELSDQYGLSFAPEAGSFYLMNAAVNRLPMMLEYFGQLRARGSGVLAQGALDTEARLALAVLNEEIGRGLRLVERDLLKVAAVRPELATALNSAVREMHAKAREVDQVVQAIVMQDNLRVMPAQQFFELTTAGIAIGYSQVYEVLLPTLDTLLQQRRDEARNTLHLNILVLGVALLIIGYLSVGAYLSVMGSIRSLRHGSQQLAAGDLRTHINLDASDELRYVASSFNEMADSMRGLIGSIKHNAFQVADSAGDLAAASGQIHVSSQRQTDAASSMAAAVEQMTVGIEHIARSANEADGLARHSGELSDRGGQIVAAVVEQISEIAAESQRSARTIEELGERSSQISAIVDVIGDIAAQTNLLALNAAIEAARAGEAGRGFAVVADEVRKLAERTANSTREITDMVGLILEGSQQAVTRMEQGVERVNQGVERAREAGDAMQLIRDGAEKVLSTVAEISHALSEQSTASNEIAQQVETIANMARENGDAVGANHQTANRLGELADTLQQKISHFTTD</sequence>
<accession>A0A1I4R0Z8</accession>
<dbReference type="Gene3D" id="1.10.287.950">
    <property type="entry name" value="Methyl-accepting chemotaxis protein"/>
    <property type="match status" value="1"/>
</dbReference>
<feature type="transmembrane region" description="Helical" evidence="8">
    <location>
        <begin position="320"/>
        <end position="343"/>
    </location>
</feature>
<gene>
    <name evidence="11" type="ORF">SAMN05216217_105156</name>
</gene>
<dbReference type="CDD" id="cd06225">
    <property type="entry name" value="HAMP"/>
    <property type="match status" value="1"/>
</dbReference>
<proteinExistence type="inferred from homology"/>
<keyword evidence="2 8" id="KW-0812">Transmembrane</keyword>
<dbReference type="FunFam" id="1.10.287.950:FF:000001">
    <property type="entry name" value="Methyl-accepting chemotaxis sensory transducer"/>
    <property type="match status" value="1"/>
</dbReference>
<dbReference type="GO" id="GO:0006935">
    <property type="term" value="P:chemotaxis"/>
    <property type="evidence" value="ECO:0007669"/>
    <property type="project" value="UniProtKB-ARBA"/>
</dbReference>
<dbReference type="AlphaFoldDB" id="A0A1I4R0Z8"/>
<evidence type="ECO:0000256" key="6">
    <source>
        <dbReference type="ARBA" id="ARBA00029447"/>
    </source>
</evidence>
<dbReference type="PANTHER" id="PTHR32089:SF119">
    <property type="entry name" value="METHYL-ACCEPTING CHEMOTAXIS PROTEIN CTPL"/>
    <property type="match status" value="1"/>
</dbReference>
<keyword evidence="3 8" id="KW-1133">Transmembrane helix</keyword>
<evidence type="ECO:0000256" key="1">
    <source>
        <dbReference type="ARBA" id="ARBA00004141"/>
    </source>
</evidence>